<evidence type="ECO:0000313" key="1">
    <source>
        <dbReference type="EMBL" id="KAI4380882.1"/>
    </source>
</evidence>
<dbReference type="EMBL" id="CM042882">
    <property type="protein sequence ID" value="KAI4380882.1"/>
    <property type="molecule type" value="Genomic_DNA"/>
</dbReference>
<evidence type="ECO:0000313" key="2">
    <source>
        <dbReference type="Proteomes" id="UP001057402"/>
    </source>
</evidence>
<accession>A0ACB9RQZ7</accession>
<proteinExistence type="predicted"/>
<dbReference type="Proteomes" id="UP001057402">
    <property type="component" value="Chromosome 3"/>
</dbReference>
<reference evidence="2" key="1">
    <citation type="journal article" date="2023" name="Front. Plant Sci.">
        <title>Chromosomal-level genome assembly of Melastoma candidum provides insights into trichome evolution.</title>
        <authorList>
            <person name="Zhong Y."/>
            <person name="Wu W."/>
            <person name="Sun C."/>
            <person name="Zou P."/>
            <person name="Liu Y."/>
            <person name="Dai S."/>
            <person name="Zhou R."/>
        </authorList>
    </citation>
    <scope>NUCLEOTIDE SEQUENCE [LARGE SCALE GENOMIC DNA]</scope>
</reference>
<organism evidence="1 2">
    <name type="scientific">Melastoma candidum</name>
    <dbReference type="NCBI Taxonomy" id="119954"/>
    <lineage>
        <taxon>Eukaryota</taxon>
        <taxon>Viridiplantae</taxon>
        <taxon>Streptophyta</taxon>
        <taxon>Embryophyta</taxon>
        <taxon>Tracheophyta</taxon>
        <taxon>Spermatophyta</taxon>
        <taxon>Magnoliopsida</taxon>
        <taxon>eudicotyledons</taxon>
        <taxon>Gunneridae</taxon>
        <taxon>Pentapetalae</taxon>
        <taxon>rosids</taxon>
        <taxon>malvids</taxon>
        <taxon>Myrtales</taxon>
        <taxon>Melastomataceae</taxon>
        <taxon>Melastomatoideae</taxon>
        <taxon>Melastomateae</taxon>
        <taxon>Melastoma</taxon>
    </lineage>
</organism>
<keyword evidence="2" id="KW-1185">Reference proteome</keyword>
<comment type="caution">
    <text evidence="1">The sequence shown here is derived from an EMBL/GenBank/DDBJ whole genome shotgun (WGS) entry which is preliminary data.</text>
</comment>
<gene>
    <name evidence="1" type="ORF">MLD38_007020</name>
</gene>
<name>A0ACB9RQZ7_9MYRT</name>
<sequence length="699" mass="75502">MKRGKDEEKVLGPMFPRLHVNDTEKGGPRAPPRNKMALYEQLSIPSQRFSPRVLPHISNSGNSVSAASSGPANSGLSMCYPLHMPQSVRRHGGDSKSSKTDVTANAGQRKINGDEDDFTVPVYVQSGNSRYEKEKSKALERSMSVAPNFRGKLARGNSSRGDVHESSPCSNWIQESGCKRKIGFDDKITGRISVESSEDPVTSETDKVNSSSTRHIQSQCLDNFRKSHEPNAVSSKRCKDNVQSEEDRGQVYGSGGSLKDIDIGMSTRLRNDSQTLGVDSSPADASVPRERCGDRVDVSLIVSGTVRDDNTSEASIVDSVSIAAEISPDDIVGLIGQKHFWNARKRIENQQRMFAVQVFELHRLIKVQKSIAESPHLLVEDLSVFRKTSVERSPPNKVSSECISKCPSSVAKEKEGAEKPGQHHMEYSAENAVAKTTAASPRIATANQRADQGSYPGNFPVVPKPSDASVGPWGYPQQPGHQLLIPVMSPSEGLIYKPFPAPGFTGPVSGGYGPYVCPPFMGNFPSAAYGFPLHHHNQGMGFPAGASPQGYFPSYGMPATSFNVSSSSVEQMNKPSGPVSSGQTGLVSRENADKLQHENSSSSIPKEKCSPVAKLKIQASKDSELQGSTGSSPRQQTESPAPFPAAPSAPMTDGCSQPVEAVQSTRVIKVVPHNPRSARESVARIFLSIQEERKQYDSV</sequence>
<protein>
    <submittedName>
        <fullName evidence="1">Uncharacterized protein</fullName>
    </submittedName>
</protein>